<evidence type="ECO:0000313" key="4">
    <source>
        <dbReference type="EMBL" id="SFR55213.1"/>
    </source>
</evidence>
<keyword evidence="2" id="KW-1133">Transmembrane helix</keyword>
<sequence length="93" mass="9449">MAQELTTQNDAPSGEQSVTEYEPTESHAVGGVSSHIGEKFGVGASAGILLGAVVGVLVAWALGTSTSVAFLIVLGTGFILAPVIGLLYMERSD</sequence>
<proteinExistence type="predicted"/>
<reference evidence="5" key="1">
    <citation type="submission" date="2016-10" db="EMBL/GenBank/DDBJ databases">
        <authorList>
            <person name="Varghese N."/>
            <person name="Submissions S."/>
        </authorList>
    </citation>
    <scope>NUCLEOTIDE SEQUENCE [LARGE SCALE GENOMIC DNA]</scope>
    <source>
        <strain evidence="5">CGMCC 1.7736</strain>
    </source>
</reference>
<keyword evidence="2" id="KW-0472">Membrane</keyword>
<feature type="domain" description="Glycine zipper-like" evidence="3">
    <location>
        <begin position="33"/>
        <end position="91"/>
    </location>
</feature>
<gene>
    <name evidence="4" type="ORF">SAMN04487947_2198</name>
</gene>
<feature type="transmembrane region" description="Helical" evidence="2">
    <location>
        <begin position="40"/>
        <end position="62"/>
    </location>
</feature>
<organism evidence="4 5">
    <name type="scientific">Halogeometricum rufum</name>
    <dbReference type="NCBI Taxonomy" id="553469"/>
    <lineage>
        <taxon>Archaea</taxon>
        <taxon>Methanobacteriati</taxon>
        <taxon>Methanobacteriota</taxon>
        <taxon>Stenosarchaea group</taxon>
        <taxon>Halobacteria</taxon>
        <taxon>Halobacteriales</taxon>
        <taxon>Haloferacaceae</taxon>
        <taxon>Halogeometricum</taxon>
    </lineage>
</organism>
<dbReference type="EMBL" id="FOYT01000002">
    <property type="protein sequence ID" value="SFR55213.1"/>
    <property type="molecule type" value="Genomic_DNA"/>
</dbReference>
<dbReference type="AlphaFoldDB" id="A0A1I6HL66"/>
<keyword evidence="5" id="KW-1185">Reference proteome</keyword>
<dbReference type="InterPro" id="IPR058598">
    <property type="entry name" value="Gly_zipper-like_dom"/>
</dbReference>
<dbReference type="STRING" id="553469.SAMN04487947_2198"/>
<dbReference type="Proteomes" id="UP000198531">
    <property type="component" value="Unassembled WGS sequence"/>
</dbReference>
<name>A0A1I6HL66_9EURY</name>
<feature type="transmembrane region" description="Helical" evidence="2">
    <location>
        <begin position="68"/>
        <end position="89"/>
    </location>
</feature>
<evidence type="ECO:0000256" key="1">
    <source>
        <dbReference type="SAM" id="MobiDB-lite"/>
    </source>
</evidence>
<evidence type="ECO:0000259" key="3">
    <source>
        <dbReference type="Pfam" id="PF26273"/>
    </source>
</evidence>
<dbReference type="Pfam" id="PF26273">
    <property type="entry name" value="Gly_zipper"/>
    <property type="match status" value="1"/>
</dbReference>
<dbReference type="OrthoDB" id="282846at2157"/>
<protein>
    <recommendedName>
        <fullName evidence="3">Glycine zipper-like domain-containing protein</fullName>
    </recommendedName>
</protein>
<evidence type="ECO:0000313" key="5">
    <source>
        <dbReference type="Proteomes" id="UP000198531"/>
    </source>
</evidence>
<feature type="region of interest" description="Disordered" evidence="1">
    <location>
        <begin position="1"/>
        <end position="30"/>
    </location>
</feature>
<feature type="compositionally biased region" description="Polar residues" evidence="1">
    <location>
        <begin position="1"/>
        <end position="19"/>
    </location>
</feature>
<dbReference type="RefSeq" id="WP_089807547.1">
    <property type="nucleotide sequence ID" value="NZ_FOYT01000002.1"/>
</dbReference>
<keyword evidence="2" id="KW-0812">Transmembrane</keyword>
<evidence type="ECO:0000256" key="2">
    <source>
        <dbReference type="SAM" id="Phobius"/>
    </source>
</evidence>
<accession>A0A1I6HL66</accession>